<dbReference type="InterPro" id="IPR011042">
    <property type="entry name" value="6-blade_b-propeller_TolB-like"/>
</dbReference>
<reference evidence="2" key="1">
    <citation type="submission" date="2018-05" db="EMBL/GenBank/DDBJ databases">
        <authorList>
            <person name="Lanie J.A."/>
            <person name="Ng W.-L."/>
            <person name="Kazmierczak K.M."/>
            <person name="Andrzejewski T.M."/>
            <person name="Davidsen T.M."/>
            <person name="Wayne K.J."/>
            <person name="Tettelin H."/>
            <person name="Glass J.I."/>
            <person name="Rusch D."/>
            <person name="Podicherti R."/>
            <person name="Tsui H.-C.T."/>
            <person name="Winkler M.E."/>
        </authorList>
    </citation>
    <scope>NUCLEOTIDE SEQUENCE</scope>
</reference>
<dbReference type="PANTHER" id="PTHR36842:SF1">
    <property type="entry name" value="PROTEIN TOLB"/>
    <property type="match status" value="1"/>
</dbReference>
<dbReference type="SUPFAM" id="SSF82171">
    <property type="entry name" value="DPP6 N-terminal domain-like"/>
    <property type="match status" value="1"/>
</dbReference>
<protein>
    <recommendedName>
        <fullName evidence="3">Dipeptidylpeptidase IV N-terminal domain-containing protein</fullName>
    </recommendedName>
</protein>
<feature type="non-terminal residue" evidence="2">
    <location>
        <position position="1"/>
    </location>
</feature>
<dbReference type="PANTHER" id="PTHR36842">
    <property type="entry name" value="PROTEIN TOLB HOMOLOG"/>
    <property type="match status" value="1"/>
</dbReference>
<organism evidence="2">
    <name type="scientific">marine metagenome</name>
    <dbReference type="NCBI Taxonomy" id="408172"/>
    <lineage>
        <taxon>unclassified sequences</taxon>
        <taxon>metagenomes</taxon>
        <taxon>ecological metagenomes</taxon>
    </lineage>
</organism>
<dbReference type="AlphaFoldDB" id="A0A382FT49"/>
<sequence length="316" mass="35106">GAFRIRKRPVEAQIDIGGIEAALDDGPHRPTALREKIIFTATQGGNTDIWLLDRSETPSFPSRLTSNPYYDGEAAWLKPNGTVVTYTSEDSTGQQDVWIRATEGMFGPQTTRVTQNGGTEPAWRNMLVSDSYSNPALIYKLTDNQGLSRLITADLDFNMASLPMFTLPIRFTNPPVSLPLHTGPVFLEAPIDNAYWFSDGSDNFLIYGGNDPTRLYEVSFFQEEYDFATNTSFGIRPGLVPSHPSISPDGQFVAFSSQDDIWLSPIGGVVAWRVTLGNTIDAYPDWATNNEIVFQRKNTSGAKWQLWAVQRPDDVP</sequence>
<comment type="similarity">
    <text evidence="1">Belongs to the TolB family.</text>
</comment>
<dbReference type="Gene3D" id="2.120.10.30">
    <property type="entry name" value="TolB, C-terminal domain"/>
    <property type="match status" value="2"/>
</dbReference>
<evidence type="ECO:0008006" key="3">
    <source>
        <dbReference type="Google" id="ProtNLM"/>
    </source>
</evidence>
<dbReference type="EMBL" id="UINC01051317">
    <property type="protein sequence ID" value="SVB65327.1"/>
    <property type="molecule type" value="Genomic_DNA"/>
</dbReference>
<gene>
    <name evidence="2" type="ORF">METZ01_LOCUS218181</name>
</gene>
<name>A0A382FT49_9ZZZZ</name>
<evidence type="ECO:0000256" key="1">
    <source>
        <dbReference type="ARBA" id="ARBA00009820"/>
    </source>
</evidence>
<dbReference type="InterPro" id="IPR011659">
    <property type="entry name" value="WD40"/>
</dbReference>
<evidence type="ECO:0000313" key="2">
    <source>
        <dbReference type="EMBL" id="SVB65327.1"/>
    </source>
</evidence>
<dbReference type="Pfam" id="PF07676">
    <property type="entry name" value="PD40"/>
    <property type="match status" value="1"/>
</dbReference>
<accession>A0A382FT49</accession>
<proteinExistence type="inferred from homology"/>